<feature type="domain" description="Thiamine phosphate synthase/TenI" evidence="3">
    <location>
        <begin position="8"/>
        <end position="183"/>
    </location>
</feature>
<evidence type="ECO:0000313" key="4">
    <source>
        <dbReference type="EMBL" id="OUT17262.1"/>
    </source>
</evidence>
<dbReference type="InterPro" id="IPR013785">
    <property type="entry name" value="Aldolase_TIM"/>
</dbReference>
<reference evidence="4 5" key="1">
    <citation type="submission" date="2017-04" db="EMBL/GenBank/DDBJ databases">
        <title>Complete genome of Campylobacter concisus ATCC 33237T and draft genomes for an additional eight well characterized C. concisus strains.</title>
        <authorList>
            <person name="Cornelius A.J."/>
            <person name="Miller W.G."/>
            <person name="Lastovica A.J."/>
            <person name="On S.L."/>
            <person name="French N.P."/>
            <person name="Vandenberg O."/>
            <person name="Biggs P.J."/>
        </authorList>
    </citation>
    <scope>NUCLEOTIDE SEQUENCE [LARGE SCALE GENOMIC DNA]</scope>
    <source>
        <strain evidence="4 5">Lasto127.99</strain>
    </source>
</reference>
<evidence type="ECO:0000259" key="3">
    <source>
        <dbReference type="Pfam" id="PF02581"/>
    </source>
</evidence>
<dbReference type="GO" id="GO:0005737">
    <property type="term" value="C:cytoplasm"/>
    <property type="evidence" value="ECO:0007669"/>
    <property type="project" value="TreeGrafter"/>
</dbReference>
<proteinExistence type="predicted"/>
<dbReference type="PANTHER" id="PTHR20857:SF15">
    <property type="entry name" value="THIAMINE-PHOSPHATE SYNTHASE"/>
    <property type="match status" value="1"/>
</dbReference>
<evidence type="ECO:0000256" key="2">
    <source>
        <dbReference type="ARBA" id="ARBA00022977"/>
    </source>
</evidence>
<dbReference type="AlphaFoldDB" id="A0A1Y5NHE8"/>
<organism evidence="4 5">
    <name type="scientific">Campylobacter concisus</name>
    <dbReference type="NCBI Taxonomy" id="199"/>
    <lineage>
        <taxon>Bacteria</taxon>
        <taxon>Pseudomonadati</taxon>
        <taxon>Campylobacterota</taxon>
        <taxon>Epsilonproteobacteria</taxon>
        <taxon>Campylobacterales</taxon>
        <taxon>Campylobacteraceae</taxon>
        <taxon>Campylobacter</taxon>
    </lineage>
</organism>
<dbReference type="Proteomes" id="UP000195893">
    <property type="component" value="Unassembled WGS sequence"/>
</dbReference>
<dbReference type="CDD" id="cd00564">
    <property type="entry name" value="TMP_TenI"/>
    <property type="match status" value="1"/>
</dbReference>
<name>A0A1Y5NHE8_9BACT</name>
<comment type="pathway">
    <text evidence="1">Cofactor biosynthesis; thiamine diphosphate biosynthesis.</text>
</comment>
<sequence length="209" mass="23395">MFKILCVADFESYEGDDFLKRIQLLCKAGVDEILLRAKGLSEAHFYDLARVVAQICENYRKKFIINQFFDVACKLKSDFWLTSVQLEFFKNHGVFLEEFRKTAKIYAPAHDLEQAKISASIADVLVASHIFVTSCKAGLEPKGVNFISELKSLDKEIYALGGLDSGNYKETIKAGANGICFMSLAMSGDIELIKKIVESKKRANLALFA</sequence>
<accession>A0A1Y5NHE8</accession>
<dbReference type="GO" id="GO:0009228">
    <property type="term" value="P:thiamine biosynthetic process"/>
    <property type="evidence" value="ECO:0007669"/>
    <property type="project" value="UniProtKB-KW"/>
</dbReference>
<dbReference type="GO" id="GO:0004789">
    <property type="term" value="F:thiamine-phosphate diphosphorylase activity"/>
    <property type="evidence" value="ECO:0007669"/>
    <property type="project" value="TreeGrafter"/>
</dbReference>
<dbReference type="Pfam" id="PF02581">
    <property type="entry name" value="TMP-TENI"/>
    <property type="match status" value="1"/>
</dbReference>
<dbReference type="InterPro" id="IPR036206">
    <property type="entry name" value="ThiamineP_synth_sf"/>
</dbReference>
<dbReference type="PANTHER" id="PTHR20857">
    <property type="entry name" value="THIAMINE-PHOSPHATE PYROPHOSPHORYLASE"/>
    <property type="match status" value="1"/>
</dbReference>
<protein>
    <submittedName>
        <fullName evidence="4">Thiamine phosphate synthase</fullName>
    </submittedName>
</protein>
<dbReference type="RefSeq" id="WP_087581647.1">
    <property type="nucleotide sequence ID" value="NZ_NDYQ01000008.1"/>
</dbReference>
<dbReference type="EMBL" id="NDYQ01000008">
    <property type="protein sequence ID" value="OUT17262.1"/>
    <property type="molecule type" value="Genomic_DNA"/>
</dbReference>
<dbReference type="InterPro" id="IPR022998">
    <property type="entry name" value="ThiamineP_synth_TenI"/>
</dbReference>
<gene>
    <name evidence="4" type="ORF">B9N60_05710</name>
</gene>
<evidence type="ECO:0000313" key="5">
    <source>
        <dbReference type="Proteomes" id="UP000195893"/>
    </source>
</evidence>
<dbReference type="Gene3D" id="3.20.20.70">
    <property type="entry name" value="Aldolase class I"/>
    <property type="match status" value="1"/>
</dbReference>
<dbReference type="SUPFAM" id="SSF51391">
    <property type="entry name" value="Thiamin phosphate synthase"/>
    <property type="match status" value="1"/>
</dbReference>
<evidence type="ECO:0000256" key="1">
    <source>
        <dbReference type="ARBA" id="ARBA00004948"/>
    </source>
</evidence>
<comment type="caution">
    <text evidence="4">The sequence shown here is derived from an EMBL/GenBank/DDBJ whole genome shotgun (WGS) entry which is preliminary data.</text>
</comment>
<keyword evidence="2" id="KW-0784">Thiamine biosynthesis</keyword>